<proteinExistence type="predicted"/>
<dbReference type="PANTHER" id="PTHR48475:SF1">
    <property type="entry name" value="RNASE H TYPE-1 DOMAIN-CONTAINING PROTEIN"/>
    <property type="match status" value="1"/>
</dbReference>
<dbReference type="Proteomes" id="UP000694930">
    <property type="component" value="Chromosome 3"/>
</dbReference>
<dbReference type="Gene3D" id="3.30.420.10">
    <property type="entry name" value="Ribonuclease H-like superfamily/Ribonuclease H"/>
    <property type="match status" value="2"/>
</dbReference>
<organism evidence="3 4">
    <name type="scientific">Solanum pennellii</name>
    <name type="common">Tomato</name>
    <name type="synonym">Lycopersicon pennellii</name>
    <dbReference type="NCBI Taxonomy" id="28526"/>
    <lineage>
        <taxon>Eukaryota</taxon>
        <taxon>Viridiplantae</taxon>
        <taxon>Streptophyta</taxon>
        <taxon>Embryophyta</taxon>
        <taxon>Tracheophyta</taxon>
        <taxon>Spermatophyta</taxon>
        <taxon>Magnoliopsida</taxon>
        <taxon>eudicotyledons</taxon>
        <taxon>Gunneridae</taxon>
        <taxon>Pentapetalae</taxon>
        <taxon>asterids</taxon>
        <taxon>lamiids</taxon>
        <taxon>Solanales</taxon>
        <taxon>Solanaceae</taxon>
        <taxon>Solanoideae</taxon>
        <taxon>Solaneae</taxon>
        <taxon>Solanum</taxon>
        <taxon>Solanum subgen. Lycopersicon</taxon>
    </lineage>
</organism>
<dbReference type="InterPro" id="IPR012337">
    <property type="entry name" value="RNaseH-like_sf"/>
</dbReference>
<keyword evidence="3" id="KW-1185">Reference proteome</keyword>
<gene>
    <name evidence="4" type="primary">LOC107013172</name>
</gene>
<accession>A0ABM1V600</accession>
<dbReference type="Gene3D" id="1.10.340.70">
    <property type="match status" value="1"/>
</dbReference>
<evidence type="ECO:0000259" key="1">
    <source>
        <dbReference type="Pfam" id="PF13456"/>
    </source>
</evidence>
<reference evidence="4" key="2">
    <citation type="submission" date="2025-08" db="UniProtKB">
        <authorList>
            <consortium name="RefSeq"/>
        </authorList>
    </citation>
    <scope>IDENTIFICATION</scope>
</reference>
<evidence type="ECO:0000313" key="4">
    <source>
        <dbReference type="RefSeq" id="XP_027771168.1"/>
    </source>
</evidence>
<feature type="domain" description="Integrase zinc-binding" evidence="2">
    <location>
        <begin position="282"/>
        <end position="338"/>
    </location>
</feature>
<dbReference type="InterPro" id="IPR041588">
    <property type="entry name" value="Integrase_H2C2"/>
</dbReference>
<reference evidence="3" key="1">
    <citation type="journal article" date="2014" name="Nat. Genet.">
        <title>The genome of the stress-tolerant wild tomato species Solanum pennellii.</title>
        <authorList>
            <person name="Bolger A."/>
            <person name="Scossa F."/>
            <person name="Bolger M.E."/>
            <person name="Lanz C."/>
            <person name="Maumus F."/>
            <person name="Tohge T."/>
            <person name="Quesneville H."/>
            <person name="Alseekh S."/>
            <person name="Sorensen I."/>
            <person name="Lichtenstein G."/>
            <person name="Fich E.A."/>
            <person name="Conte M."/>
            <person name="Keller H."/>
            <person name="Schneeberger K."/>
            <person name="Schwacke R."/>
            <person name="Ofner I."/>
            <person name="Vrebalov J."/>
            <person name="Xu Y."/>
            <person name="Osorio S."/>
            <person name="Aflitos S.A."/>
            <person name="Schijlen E."/>
            <person name="Jimenez-Gomez J.M."/>
            <person name="Ryngajllo M."/>
            <person name="Kimura S."/>
            <person name="Kumar R."/>
            <person name="Koenig D."/>
            <person name="Headland L.R."/>
            <person name="Maloof J.N."/>
            <person name="Sinha N."/>
            <person name="van Ham R.C."/>
            <person name="Lankhorst R.K."/>
            <person name="Mao L."/>
            <person name="Vogel A."/>
            <person name="Arsova B."/>
            <person name="Panstruga R."/>
            <person name="Fei Z."/>
            <person name="Rose J.K."/>
            <person name="Zamir D."/>
            <person name="Carrari F."/>
            <person name="Giovannoni J.J."/>
            <person name="Weigel D."/>
            <person name="Usadel B."/>
            <person name="Fernie A.R."/>
        </authorList>
    </citation>
    <scope>NUCLEOTIDE SEQUENCE [LARGE SCALE GENOMIC DNA]</scope>
    <source>
        <strain evidence="3">cv. LA0716</strain>
    </source>
</reference>
<evidence type="ECO:0000259" key="2">
    <source>
        <dbReference type="Pfam" id="PF17921"/>
    </source>
</evidence>
<dbReference type="CDD" id="cd09279">
    <property type="entry name" value="RNase_HI_like"/>
    <property type="match status" value="1"/>
</dbReference>
<sequence>MPTGRLAKWQILLTEFYIIYVTRTAMKAQALANHLAENPVDGDYKPLDTYFPDEEINSIEEVGSNGNQAWQLYFDGATNTKGTGIGAILISPTGQHYPATAQLRFFCTNNTTEYEACIMGLNMAIYLGVQELIVLGDSGLLIRQAQGEWKTRDLKILPYRQYVEDISKRFMCIEFRYIPRFHNYLADALATLASMLPYPRNTYITPLKIQVRDQHGYCNTVEAEPDGEPWYSDIKNFLKTGRCPEHANRSQKRTIRCLAIGFFLSGDVLYKRIPDLNLLRCVDAEEAEKIMNEVHAGVCGPHMNGYVLAKKILWAGYYWLTMERDCFHFVKKCHQCQIHGDLIHSPHSELHPIASPGPFVAWGMDVIGPIEPKAYNGHRFILVAIDYFTKWVEAITFKAVTKKAFMVLFIQTLFVDLVSQELSSQIMLQTSIVI</sequence>
<dbReference type="InterPro" id="IPR002156">
    <property type="entry name" value="RNaseH_domain"/>
</dbReference>
<evidence type="ECO:0000313" key="3">
    <source>
        <dbReference type="Proteomes" id="UP000694930"/>
    </source>
</evidence>
<dbReference type="Pfam" id="PF13456">
    <property type="entry name" value="RVT_3"/>
    <property type="match status" value="1"/>
</dbReference>
<dbReference type="RefSeq" id="XP_027771168.1">
    <property type="nucleotide sequence ID" value="XM_027915367.1"/>
</dbReference>
<dbReference type="InterPro" id="IPR036397">
    <property type="entry name" value="RNaseH_sf"/>
</dbReference>
<feature type="domain" description="RNase H type-1" evidence="1">
    <location>
        <begin position="74"/>
        <end position="192"/>
    </location>
</feature>
<dbReference type="PANTHER" id="PTHR48475">
    <property type="entry name" value="RIBONUCLEASE H"/>
    <property type="match status" value="1"/>
</dbReference>
<dbReference type="SUPFAM" id="SSF53098">
    <property type="entry name" value="Ribonuclease H-like"/>
    <property type="match status" value="2"/>
</dbReference>
<dbReference type="GeneID" id="107013172"/>
<protein>
    <submittedName>
        <fullName evidence="4">Uncharacterized protein LOC107013172</fullName>
    </submittedName>
</protein>
<dbReference type="Pfam" id="PF17921">
    <property type="entry name" value="Integrase_H2C2"/>
    <property type="match status" value="1"/>
</dbReference>
<name>A0ABM1V600_SOLPN</name>